<sequence>KTFVKESILGIEPAVKGVNHGGDMFFYFAMEEMGLLINEENKLYQYSKDLVKMIAQFAHAE</sequence>
<organism evidence="1 2">
    <name type="scientific">Allacma fusca</name>
    <dbReference type="NCBI Taxonomy" id="39272"/>
    <lineage>
        <taxon>Eukaryota</taxon>
        <taxon>Metazoa</taxon>
        <taxon>Ecdysozoa</taxon>
        <taxon>Arthropoda</taxon>
        <taxon>Hexapoda</taxon>
        <taxon>Collembola</taxon>
        <taxon>Symphypleona</taxon>
        <taxon>Sminthuridae</taxon>
        <taxon>Allacma</taxon>
    </lineage>
</organism>
<dbReference type="AlphaFoldDB" id="A0A8J2NUH7"/>
<feature type="non-terminal residue" evidence="1">
    <location>
        <position position="1"/>
    </location>
</feature>
<comment type="caution">
    <text evidence="1">The sequence shown here is derived from an EMBL/GenBank/DDBJ whole genome shotgun (WGS) entry which is preliminary data.</text>
</comment>
<keyword evidence="2" id="KW-1185">Reference proteome</keyword>
<reference evidence="1" key="1">
    <citation type="submission" date="2021-06" db="EMBL/GenBank/DDBJ databases">
        <authorList>
            <person name="Hodson N. C."/>
            <person name="Mongue J. A."/>
            <person name="Jaron S. K."/>
        </authorList>
    </citation>
    <scope>NUCLEOTIDE SEQUENCE</scope>
</reference>
<evidence type="ECO:0000313" key="2">
    <source>
        <dbReference type="Proteomes" id="UP000708208"/>
    </source>
</evidence>
<name>A0A8J2NUH7_9HEXA</name>
<dbReference type="Proteomes" id="UP000708208">
    <property type="component" value="Unassembled WGS sequence"/>
</dbReference>
<evidence type="ECO:0000313" key="1">
    <source>
        <dbReference type="EMBL" id="CAG7708265.1"/>
    </source>
</evidence>
<dbReference type="EMBL" id="CAJVCH010030006">
    <property type="protein sequence ID" value="CAG7708265.1"/>
    <property type="molecule type" value="Genomic_DNA"/>
</dbReference>
<accession>A0A8J2NUH7</accession>
<proteinExistence type="predicted"/>
<gene>
    <name evidence="1" type="ORF">AFUS01_LOCUS4765</name>
</gene>
<protein>
    <submittedName>
        <fullName evidence="1">Uncharacterized protein</fullName>
    </submittedName>
</protein>